<evidence type="ECO:0000313" key="2">
    <source>
        <dbReference type="EMBL" id="SFQ70146.1"/>
    </source>
</evidence>
<dbReference type="RefSeq" id="WP_090537354.1">
    <property type="nucleotide sequence ID" value="NZ_FOYD01000002.1"/>
</dbReference>
<dbReference type="OrthoDB" id="9897099at2"/>
<proteinExistence type="predicted"/>
<dbReference type="AlphaFoldDB" id="A0A1I6ANC8"/>
<feature type="transmembrane region" description="Helical" evidence="1">
    <location>
        <begin position="51"/>
        <end position="80"/>
    </location>
</feature>
<organism evidence="2 3">
    <name type="scientific">Halopseudomonas formosensis</name>
    <dbReference type="NCBI Taxonomy" id="1002526"/>
    <lineage>
        <taxon>Bacteria</taxon>
        <taxon>Pseudomonadati</taxon>
        <taxon>Pseudomonadota</taxon>
        <taxon>Gammaproteobacteria</taxon>
        <taxon>Pseudomonadales</taxon>
        <taxon>Pseudomonadaceae</taxon>
        <taxon>Halopseudomonas</taxon>
    </lineage>
</organism>
<protein>
    <submittedName>
        <fullName evidence="2">Uncharacterized protein</fullName>
    </submittedName>
</protein>
<dbReference type="Proteomes" id="UP000242815">
    <property type="component" value="Unassembled WGS sequence"/>
</dbReference>
<reference evidence="2 3" key="1">
    <citation type="submission" date="2016-10" db="EMBL/GenBank/DDBJ databases">
        <authorList>
            <person name="de Groot N.N."/>
        </authorList>
    </citation>
    <scope>NUCLEOTIDE SEQUENCE [LARGE SCALE GENOMIC DNA]</scope>
    <source>
        <strain evidence="2 3">JCM 18415</strain>
    </source>
</reference>
<evidence type="ECO:0000313" key="3">
    <source>
        <dbReference type="Proteomes" id="UP000242815"/>
    </source>
</evidence>
<gene>
    <name evidence="2" type="ORF">SAMN05216578_102253</name>
</gene>
<evidence type="ECO:0000256" key="1">
    <source>
        <dbReference type="SAM" id="Phobius"/>
    </source>
</evidence>
<keyword evidence="1" id="KW-0812">Transmembrane</keyword>
<accession>A0A1I6ANC8</accession>
<dbReference type="EMBL" id="FOYD01000002">
    <property type="protein sequence ID" value="SFQ70146.1"/>
    <property type="molecule type" value="Genomic_DNA"/>
</dbReference>
<name>A0A1I6ANC8_9GAMM</name>
<sequence>MKITGGSFGHKGSAYVAGRVFAVEGVTKKDYRAADIKAVDARVEKSRSFGVFGFIIGALLFTFLGMLVFGVIGALIGFILSVVGSFYTTSNNVVEVEFTDGNRLTATGTDRSIKKLIRFAHNQ</sequence>
<keyword evidence="1" id="KW-1133">Transmembrane helix</keyword>
<keyword evidence="1" id="KW-0472">Membrane</keyword>